<dbReference type="PANTHER" id="PTHR19384:SF17">
    <property type="entry name" value="NADPH--CYTOCHROME P450 REDUCTASE"/>
    <property type="match status" value="1"/>
</dbReference>
<evidence type="ECO:0000313" key="3">
    <source>
        <dbReference type="EMBL" id="ETO21715.1"/>
    </source>
</evidence>
<keyword evidence="1" id="KW-0285">Flavoprotein</keyword>
<accession>X6N5Z6</accession>
<gene>
    <name evidence="3" type="ORF">RFI_15489</name>
</gene>
<dbReference type="Proteomes" id="UP000023152">
    <property type="component" value="Unassembled WGS sequence"/>
</dbReference>
<organism evidence="3 4">
    <name type="scientific">Reticulomyxa filosa</name>
    <dbReference type="NCBI Taxonomy" id="46433"/>
    <lineage>
        <taxon>Eukaryota</taxon>
        <taxon>Sar</taxon>
        <taxon>Rhizaria</taxon>
        <taxon>Retaria</taxon>
        <taxon>Foraminifera</taxon>
        <taxon>Monothalamids</taxon>
        <taxon>Reticulomyxidae</taxon>
        <taxon>Reticulomyxa</taxon>
    </lineage>
</organism>
<proteinExistence type="predicted"/>
<dbReference type="EC" id="1.6.2.4" evidence="2"/>
<dbReference type="GO" id="GO:0003958">
    <property type="term" value="F:NADPH-hemoprotein reductase activity"/>
    <property type="evidence" value="ECO:0007669"/>
    <property type="project" value="UniProtKB-EC"/>
</dbReference>
<protein>
    <recommendedName>
        <fullName evidence="2">NADPH--hemoprotein reductase</fullName>
        <ecNumber evidence="2">1.6.2.4</ecNumber>
    </recommendedName>
</protein>
<comment type="caution">
    <text evidence="3">The sequence shown here is derived from an EMBL/GenBank/DDBJ whole genome shotgun (WGS) entry which is preliminary data.</text>
</comment>
<evidence type="ECO:0000313" key="4">
    <source>
        <dbReference type="Proteomes" id="UP000023152"/>
    </source>
</evidence>
<dbReference type="SUPFAM" id="SSF52343">
    <property type="entry name" value="Ferredoxin reductase-like, C-terminal NADP-linked domain"/>
    <property type="match status" value="1"/>
</dbReference>
<sequence length="236" mass="27135">MKKSHGSALACMGAWRNLDMTLEDETGMENVMENEDEDNELLTNGWEESKLTNTGKVVLFFGCRNPQQDFLYESDWRHFQQVFFFFLFIKRGGKKKGRGEQFFDDNEFSLMTVQKGVLTDFLCAFSRSEKNRKIYVQDKIRENAQMVANLILKEHAYVYVCGDASAMAKDVETAIIEVLSLHSDLVINEARKYVNQMQTSGRYKVDIWSTVAPFVTNGESSDGKQPYEKEKSLFSS</sequence>
<dbReference type="Gene3D" id="3.40.50.80">
    <property type="entry name" value="Nucleotide-binding domain of ferredoxin-NADP reductase (FNR) module"/>
    <property type="match status" value="1"/>
</dbReference>
<reference evidence="3 4" key="1">
    <citation type="journal article" date="2013" name="Curr. Biol.">
        <title>The Genome of the Foraminiferan Reticulomyxa filosa.</title>
        <authorList>
            <person name="Glockner G."/>
            <person name="Hulsmann N."/>
            <person name="Schleicher M."/>
            <person name="Noegel A.A."/>
            <person name="Eichinger L."/>
            <person name="Gallinger C."/>
            <person name="Pawlowski J."/>
            <person name="Sierra R."/>
            <person name="Euteneuer U."/>
            <person name="Pillet L."/>
            <person name="Moustafa A."/>
            <person name="Platzer M."/>
            <person name="Groth M."/>
            <person name="Szafranski K."/>
            <person name="Schliwa M."/>
        </authorList>
    </citation>
    <scope>NUCLEOTIDE SEQUENCE [LARGE SCALE GENOMIC DNA]</scope>
</reference>
<keyword evidence="4" id="KW-1185">Reference proteome</keyword>
<evidence type="ECO:0000256" key="2">
    <source>
        <dbReference type="ARBA" id="ARBA00023797"/>
    </source>
</evidence>
<dbReference type="GO" id="GO:0050660">
    <property type="term" value="F:flavin adenine dinucleotide binding"/>
    <property type="evidence" value="ECO:0007669"/>
    <property type="project" value="TreeGrafter"/>
</dbReference>
<name>X6N5Z6_RETFI</name>
<dbReference type="PANTHER" id="PTHR19384">
    <property type="entry name" value="NITRIC OXIDE SYNTHASE-RELATED"/>
    <property type="match status" value="1"/>
</dbReference>
<dbReference type="GO" id="GO:0010181">
    <property type="term" value="F:FMN binding"/>
    <property type="evidence" value="ECO:0007669"/>
    <property type="project" value="TreeGrafter"/>
</dbReference>
<dbReference type="OrthoDB" id="1856718at2759"/>
<dbReference type="EMBL" id="ASPP01011372">
    <property type="protein sequence ID" value="ETO21715.1"/>
    <property type="molecule type" value="Genomic_DNA"/>
</dbReference>
<dbReference type="AlphaFoldDB" id="X6N5Z6"/>
<dbReference type="GO" id="GO:0005829">
    <property type="term" value="C:cytosol"/>
    <property type="evidence" value="ECO:0007669"/>
    <property type="project" value="TreeGrafter"/>
</dbReference>
<evidence type="ECO:0000256" key="1">
    <source>
        <dbReference type="ARBA" id="ARBA00022630"/>
    </source>
</evidence>
<dbReference type="InterPro" id="IPR039261">
    <property type="entry name" value="FNR_nucleotide-bd"/>
</dbReference>